<name>A0ABS8GG10_9MICC</name>
<comment type="caution">
    <text evidence="1">The sequence shown here is derived from an EMBL/GenBank/DDBJ whole genome shotgun (WGS) entry which is preliminary data.</text>
</comment>
<keyword evidence="2" id="KW-1185">Reference proteome</keyword>
<dbReference type="Gene3D" id="3.30.530.20">
    <property type="match status" value="1"/>
</dbReference>
<dbReference type="RefSeq" id="WP_227890100.1">
    <property type="nucleotide sequence ID" value="NZ_JAJFZQ010000003.1"/>
</dbReference>
<evidence type="ECO:0000313" key="1">
    <source>
        <dbReference type="EMBL" id="MCC3265273.1"/>
    </source>
</evidence>
<sequence length="331" mass="36574">MSKLTRYAVTTQSLSLAAMEEASRRGLREADLEDLFLALALSDQPAGQSLRQLGITISTARAAVEGRQKEQIASLGVTADIPEPGNIVFHETGGYEWSRRARDLIGRAGEKGRTADTSAVLRELLDEPSGLMTELLHRLGTTPVSVLDELERLESTRPVATRREASSQFEATGSTGAFVPGDIGEVWAFLADPSRIPEWEPAIGAVESTGGTAIQGMTWTAYAQLSRPDGKPIKVREKYRRRTIELLKAEHLTRIDWRFSYPDAPTSMPIIIGIGLEPTTGGTQLTITMTWFKHQGLRSVLRAPLRPLQRFLSWIKLFQISSSISRTFRQT</sequence>
<protein>
    <submittedName>
        <fullName evidence="1">Clp protease</fullName>
    </submittedName>
</protein>
<gene>
    <name evidence="1" type="ORF">LJ752_04315</name>
</gene>
<dbReference type="GO" id="GO:0006508">
    <property type="term" value="P:proteolysis"/>
    <property type="evidence" value="ECO:0007669"/>
    <property type="project" value="UniProtKB-KW"/>
</dbReference>
<dbReference type="Gene3D" id="1.10.1780.10">
    <property type="entry name" value="Clp, N-terminal domain"/>
    <property type="match status" value="1"/>
</dbReference>
<dbReference type="CDD" id="cd07812">
    <property type="entry name" value="SRPBCC"/>
    <property type="match status" value="1"/>
</dbReference>
<dbReference type="InterPro" id="IPR023393">
    <property type="entry name" value="START-like_dom_sf"/>
</dbReference>
<keyword evidence="1" id="KW-0645">Protease</keyword>
<dbReference type="GO" id="GO:0008233">
    <property type="term" value="F:peptidase activity"/>
    <property type="evidence" value="ECO:0007669"/>
    <property type="project" value="UniProtKB-KW"/>
</dbReference>
<reference evidence="1" key="1">
    <citation type="submission" date="2021-10" db="EMBL/GenBank/DDBJ databases">
        <title>Novel species in genus Arthrobacter.</title>
        <authorList>
            <person name="Liu Y."/>
        </authorList>
    </citation>
    <scope>NUCLEOTIDE SEQUENCE</scope>
    <source>
        <strain evidence="1">Zg-Y786</strain>
    </source>
</reference>
<dbReference type="SUPFAM" id="SSF55961">
    <property type="entry name" value="Bet v1-like"/>
    <property type="match status" value="1"/>
</dbReference>
<evidence type="ECO:0000313" key="2">
    <source>
        <dbReference type="Proteomes" id="UP001139168"/>
    </source>
</evidence>
<dbReference type="Proteomes" id="UP001139168">
    <property type="component" value="Unassembled WGS sequence"/>
</dbReference>
<dbReference type="EMBL" id="JAJFZQ010000003">
    <property type="protein sequence ID" value="MCC3265273.1"/>
    <property type="molecule type" value="Genomic_DNA"/>
</dbReference>
<proteinExistence type="predicted"/>
<organism evidence="1 2">
    <name type="scientific">Arthrobacter gengyunqii</name>
    <dbReference type="NCBI Taxonomy" id="2886940"/>
    <lineage>
        <taxon>Bacteria</taxon>
        <taxon>Bacillati</taxon>
        <taxon>Actinomycetota</taxon>
        <taxon>Actinomycetes</taxon>
        <taxon>Micrococcales</taxon>
        <taxon>Micrococcaceae</taxon>
        <taxon>Arthrobacter</taxon>
    </lineage>
</organism>
<keyword evidence="1" id="KW-0378">Hydrolase</keyword>
<dbReference type="InterPro" id="IPR036628">
    <property type="entry name" value="Clp_N_dom_sf"/>
</dbReference>
<accession>A0ABS8GG10</accession>